<keyword evidence="6 12" id="KW-0808">Transferase</keyword>
<evidence type="ECO:0000259" key="11">
    <source>
        <dbReference type="PROSITE" id="PS50949"/>
    </source>
</evidence>
<name>A0A6N9Q356_9BACL</name>
<comment type="similarity">
    <text evidence="2">In the C-terminal section; belongs to the class-I pyridoxal-phosphate-dependent aminotransferase family.</text>
</comment>
<keyword evidence="13" id="KW-1185">Reference proteome</keyword>
<dbReference type="InterPro" id="IPR000524">
    <property type="entry name" value="Tscrpt_reg_HTH_GntR"/>
</dbReference>
<evidence type="ECO:0000256" key="2">
    <source>
        <dbReference type="ARBA" id="ARBA00005384"/>
    </source>
</evidence>
<evidence type="ECO:0000256" key="6">
    <source>
        <dbReference type="ARBA" id="ARBA00022679"/>
    </source>
</evidence>
<keyword evidence="10" id="KW-0804">Transcription</keyword>
<evidence type="ECO:0000313" key="13">
    <source>
        <dbReference type="Proteomes" id="UP000448943"/>
    </source>
</evidence>
<comment type="caution">
    <text evidence="12">The sequence shown here is derived from an EMBL/GenBank/DDBJ whole genome shotgun (WGS) entry which is preliminary data.</text>
</comment>
<comment type="similarity">
    <text evidence="3">Belongs to the class-I pyridoxal-phosphate-dependent aminotransferase family.</text>
</comment>
<dbReference type="GO" id="GO:0030170">
    <property type="term" value="F:pyridoxal phosphate binding"/>
    <property type="evidence" value="ECO:0007669"/>
    <property type="project" value="InterPro"/>
</dbReference>
<evidence type="ECO:0000256" key="3">
    <source>
        <dbReference type="ARBA" id="ARBA00007441"/>
    </source>
</evidence>
<keyword evidence="7" id="KW-0663">Pyridoxal phosphate</keyword>
<dbReference type="Gene3D" id="3.40.640.10">
    <property type="entry name" value="Type I PLP-dependent aspartate aminotransferase-like (Major domain)"/>
    <property type="match status" value="1"/>
</dbReference>
<evidence type="ECO:0000256" key="10">
    <source>
        <dbReference type="ARBA" id="ARBA00023163"/>
    </source>
</evidence>
<dbReference type="GO" id="GO:0008483">
    <property type="term" value="F:transaminase activity"/>
    <property type="evidence" value="ECO:0007669"/>
    <property type="project" value="UniProtKB-KW"/>
</dbReference>
<dbReference type="Gene3D" id="1.10.10.10">
    <property type="entry name" value="Winged helix-like DNA-binding domain superfamily/Winged helix DNA-binding domain"/>
    <property type="match status" value="1"/>
</dbReference>
<dbReference type="InterPro" id="IPR004839">
    <property type="entry name" value="Aminotransferase_I/II_large"/>
</dbReference>
<keyword evidence="8" id="KW-0805">Transcription regulation</keyword>
<keyword evidence="9" id="KW-0238">DNA-binding</keyword>
<dbReference type="Pfam" id="PF00155">
    <property type="entry name" value="Aminotran_1_2"/>
    <property type="match status" value="1"/>
</dbReference>
<evidence type="ECO:0000256" key="8">
    <source>
        <dbReference type="ARBA" id="ARBA00023015"/>
    </source>
</evidence>
<dbReference type="FunFam" id="3.40.640.10:FF:000053">
    <property type="entry name" value="Aminotransferase, class I"/>
    <property type="match status" value="1"/>
</dbReference>
<dbReference type="AlphaFoldDB" id="A0A6N9Q356"/>
<evidence type="ECO:0000256" key="5">
    <source>
        <dbReference type="ARBA" id="ARBA00022576"/>
    </source>
</evidence>
<organism evidence="12 13">
    <name type="scientific">Chengkuizengella marina</name>
    <dbReference type="NCBI Taxonomy" id="2507566"/>
    <lineage>
        <taxon>Bacteria</taxon>
        <taxon>Bacillati</taxon>
        <taxon>Bacillota</taxon>
        <taxon>Bacilli</taxon>
        <taxon>Bacillales</taxon>
        <taxon>Paenibacillaceae</taxon>
        <taxon>Chengkuizengella</taxon>
    </lineage>
</organism>
<accession>A0A6N9Q356</accession>
<evidence type="ECO:0000256" key="1">
    <source>
        <dbReference type="ARBA" id="ARBA00001933"/>
    </source>
</evidence>
<evidence type="ECO:0000313" key="12">
    <source>
        <dbReference type="EMBL" id="NBI29249.1"/>
    </source>
</evidence>
<dbReference type="PANTHER" id="PTHR46577">
    <property type="entry name" value="HTH-TYPE TRANSCRIPTIONAL REGULATORY PROTEIN GABR"/>
    <property type="match status" value="1"/>
</dbReference>
<reference evidence="12 13" key="1">
    <citation type="submission" date="2019-01" db="EMBL/GenBank/DDBJ databases">
        <title>Chengkuizengella sp. nov., isolated from deep-sea sediment of East Pacific Ocean.</title>
        <authorList>
            <person name="Yang J."/>
            <person name="Lai Q."/>
            <person name="Shao Z."/>
        </authorList>
    </citation>
    <scope>NUCLEOTIDE SEQUENCE [LARGE SCALE GENOMIC DNA]</scope>
    <source>
        <strain evidence="12 13">YPA3-1-1</strain>
    </source>
</reference>
<evidence type="ECO:0000256" key="4">
    <source>
        <dbReference type="ARBA" id="ARBA00011738"/>
    </source>
</evidence>
<gene>
    <name evidence="12" type="ORF">ERL59_09790</name>
</gene>
<dbReference type="Gene3D" id="3.90.1150.10">
    <property type="entry name" value="Aspartate Aminotransferase, domain 1"/>
    <property type="match status" value="1"/>
</dbReference>
<feature type="domain" description="HTH gntR-type" evidence="11">
    <location>
        <begin position="11"/>
        <end position="79"/>
    </location>
</feature>
<protein>
    <submittedName>
        <fullName evidence="12">PLP-dependent aminotransferase family protein</fullName>
    </submittedName>
</protein>
<dbReference type="EMBL" id="SIJB01000023">
    <property type="protein sequence ID" value="NBI29249.1"/>
    <property type="molecule type" value="Genomic_DNA"/>
</dbReference>
<dbReference type="SUPFAM" id="SSF53383">
    <property type="entry name" value="PLP-dependent transferases"/>
    <property type="match status" value="1"/>
</dbReference>
<dbReference type="InterPro" id="IPR051446">
    <property type="entry name" value="HTH_trans_reg/aminotransferase"/>
</dbReference>
<dbReference type="InterPro" id="IPR036388">
    <property type="entry name" value="WH-like_DNA-bd_sf"/>
</dbReference>
<dbReference type="Proteomes" id="UP000448943">
    <property type="component" value="Unassembled WGS sequence"/>
</dbReference>
<dbReference type="PANTHER" id="PTHR46577:SF1">
    <property type="entry name" value="HTH-TYPE TRANSCRIPTIONAL REGULATORY PROTEIN GABR"/>
    <property type="match status" value="1"/>
</dbReference>
<dbReference type="RefSeq" id="WP_160646047.1">
    <property type="nucleotide sequence ID" value="NZ_SIJB01000023.1"/>
</dbReference>
<dbReference type="GO" id="GO:0003700">
    <property type="term" value="F:DNA-binding transcription factor activity"/>
    <property type="evidence" value="ECO:0007669"/>
    <property type="project" value="InterPro"/>
</dbReference>
<sequence length="491" mass="55858">MKISLTKKKDQSLPEQIFQSISDRILSGLISEGEKLPSVRKLAEQLGVSLVTVQKSYEMLEKKQLIERRQGKGSYAKRSVKRIEEENPYNWQNMIEDFLPRAQTWKEMKSFSRQHKYNLSLANLAHELLPVEHLTEISTLVIQDEPTILSSYSPGPGDQILREVVSEYLLDEGLEVSAEQIVITSGAQQGLELIARTFLGEGDVVFVEAPTYIGIIDILKSRGVTIKTIPTNEDGMNLNVLLQMCEQFSPKFIYTNPTFQNPTGTILSEKKRRRLVEIAQAFHVIIIEDDPWGELRFEGSTKPMKSIDEDGHVIYLKSFSKPISPGFRVGCIVADGKILNKLKAAKSVSDLGSPLLNQRIIARFIQSFNFEAHFKKMNNLLLLRRDLLIDTLNHLDIEGLRWTVPCGGPVMWITFPTHVNTEHLLIDCLKQELLFLPSAMCYPNEPEVNHLRISYGNLSLKTYKEALEIFKEIVKSHMESLDPFTEDTPLF</sequence>
<dbReference type="InterPro" id="IPR036390">
    <property type="entry name" value="WH_DNA-bd_sf"/>
</dbReference>
<dbReference type="InterPro" id="IPR015422">
    <property type="entry name" value="PyrdxlP-dep_Trfase_small"/>
</dbReference>
<comment type="cofactor">
    <cofactor evidence="1">
        <name>pyridoxal 5'-phosphate</name>
        <dbReference type="ChEBI" id="CHEBI:597326"/>
    </cofactor>
</comment>
<dbReference type="PROSITE" id="PS50949">
    <property type="entry name" value="HTH_GNTR"/>
    <property type="match status" value="1"/>
</dbReference>
<comment type="subunit">
    <text evidence="4">Homodimer.</text>
</comment>
<dbReference type="CDD" id="cd07377">
    <property type="entry name" value="WHTH_GntR"/>
    <property type="match status" value="1"/>
</dbReference>
<proteinExistence type="inferred from homology"/>
<dbReference type="OrthoDB" id="9802601at2"/>
<dbReference type="InterPro" id="IPR015421">
    <property type="entry name" value="PyrdxlP-dep_Trfase_major"/>
</dbReference>
<evidence type="ECO:0000256" key="7">
    <source>
        <dbReference type="ARBA" id="ARBA00022898"/>
    </source>
</evidence>
<dbReference type="SUPFAM" id="SSF46785">
    <property type="entry name" value="Winged helix' DNA-binding domain"/>
    <property type="match status" value="1"/>
</dbReference>
<dbReference type="Pfam" id="PF00392">
    <property type="entry name" value="GntR"/>
    <property type="match status" value="1"/>
</dbReference>
<dbReference type="GO" id="GO:0003677">
    <property type="term" value="F:DNA binding"/>
    <property type="evidence" value="ECO:0007669"/>
    <property type="project" value="UniProtKB-KW"/>
</dbReference>
<keyword evidence="5 12" id="KW-0032">Aminotransferase</keyword>
<dbReference type="SMART" id="SM00345">
    <property type="entry name" value="HTH_GNTR"/>
    <property type="match status" value="1"/>
</dbReference>
<evidence type="ECO:0000256" key="9">
    <source>
        <dbReference type="ARBA" id="ARBA00023125"/>
    </source>
</evidence>
<dbReference type="InterPro" id="IPR015424">
    <property type="entry name" value="PyrdxlP-dep_Trfase"/>
</dbReference>
<dbReference type="CDD" id="cd00609">
    <property type="entry name" value="AAT_like"/>
    <property type="match status" value="1"/>
</dbReference>